<evidence type="ECO:0000313" key="6">
    <source>
        <dbReference type="Proteomes" id="UP000076586"/>
    </source>
</evidence>
<dbReference type="InterPro" id="IPR019492">
    <property type="entry name" value="Cyclo-malto-dextrinase_C"/>
</dbReference>
<sequence>MYKSIFVVCLLAISTTILNAQIERVEPAFWWVGMKNPKLQLLIHGKDISKNQVSISYPGVKIIKVNKVENPNYLFVDLTIDSKTAKAGKLNISLKQNGRTEATYTYELKKRKAGSANRQGFTSSDVVYLLMPDRFANGDPTNDNVASQPEKANRTIDYGRHGGDIKGIEDHLDYIKQLGATAIWSTPLLENNYTQYTYHGYAISDFYKIDPRYGSNDDFAKLVAAGHQKGLKTIMDMVSNHGGIGAWWMKDLPMTDWIHQWPTFTRSNHKAITTKDIHTAQCDLKLDQEGWFDTTMPDMNQNNPYFWTYYIQNNIWWIEFADLDGIRMDTYPYNDRNAMAKWAKAILEEYPHFNLVGETWQHSSEDIAFWQKDAVNSLHYNSYLPTPMDFVMNDALSTCFNEQGNGWNEQGMNKLYNTIAKDYLFANPNNLFIFAENHDTQRYNNTLKGDLDKYKMAMSFLMTTRGIPQIYYGTEIGMTGDKNKGDGDIRRDFPGGWAGDSINAFIPQGRTQFQKSYYDFTSKLLNWRKSKEVIHTGKLLHYVPENDIYVYFRYNDKETIMVILNNNDNEQNLKTDRFVEGIKSHQEGTDVITGTKYLLANTITLPKKSALILELK</sequence>
<dbReference type="SUPFAM" id="SSF51011">
    <property type="entry name" value="Glycosyl hydrolase domain"/>
    <property type="match status" value="1"/>
</dbReference>
<dbReference type="Pfam" id="PF00128">
    <property type="entry name" value="Alpha-amylase"/>
    <property type="match status" value="1"/>
</dbReference>
<keyword evidence="6" id="KW-1185">Reference proteome</keyword>
<dbReference type="InterPro" id="IPR013780">
    <property type="entry name" value="Glyco_hydro_b"/>
</dbReference>
<keyword evidence="2 5" id="KW-0326">Glycosidase</keyword>
<dbReference type="EMBL" id="BDCR01000001">
    <property type="protein sequence ID" value="GAT61553.1"/>
    <property type="molecule type" value="Genomic_DNA"/>
</dbReference>
<accession>A0A170Y6B1</accession>
<organism evidence="5 6">
    <name type="scientific">Paludibacter jiangxiensis</name>
    <dbReference type="NCBI Taxonomy" id="681398"/>
    <lineage>
        <taxon>Bacteria</taxon>
        <taxon>Pseudomonadati</taxon>
        <taxon>Bacteroidota</taxon>
        <taxon>Bacteroidia</taxon>
        <taxon>Bacteroidales</taxon>
        <taxon>Paludibacteraceae</taxon>
        <taxon>Paludibacter</taxon>
    </lineage>
</organism>
<comment type="caution">
    <text evidence="5">The sequence shown here is derived from an EMBL/GenBank/DDBJ whole genome shotgun (WGS) entry which is preliminary data.</text>
</comment>
<dbReference type="Proteomes" id="UP000076586">
    <property type="component" value="Unassembled WGS sequence"/>
</dbReference>
<feature type="domain" description="Glycosyl hydrolase family 13 catalytic" evidence="4">
    <location>
        <begin position="129"/>
        <end position="528"/>
    </location>
</feature>
<dbReference type="SUPFAM" id="SSF81296">
    <property type="entry name" value="E set domains"/>
    <property type="match status" value="1"/>
</dbReference>
<reference evidence="6" key="1">
    <citation type="submission" date="2016-04" db="EMBL/GenBank/DDBJ databases">
        <title>Draft genome sequence of Paludibacter jiangxiensis strain NM7.</title>
        <authorList>
            <person name="Qiu Y."/>
            <person name="Matsuura N."/>
            <person name="Ohashi A."/>
            <person name="Tourlousse M.D."/>
            <person name="Sekiguchi Y."/>
        </authorList>
    </citation>
    <scope>NUCLEOTIDE SEQUENCE [LARGE SCALE GENOMIC DNA]</scope>
    <source>
        <strain evidence="6">NM7</strain>
    </source>
</reference>
<dbReference type="AlphaFoldDB" id="A0A170Y6B1"/>
<evidence type="ECO:0000259" key="4">
    <source>
        <dbReference type="SMART" id="SM00642"/>
    </source>
</evidence>
<reference evidence="6" key="2">
    <citation type="journal article" date="2017" name="Genome Announc.">
        <title>Draft genome sequence of Paludibacter jiangxiensis NM7(T), a propionate-producing fermentative bacterium.</title>
        <authorList>
            <person name="Qiu Y.-L."/>
            <person name="Tourlousse D.M."/>
            <person name="Matsuura N."/>
            <person name="Ohashi A."/>
            <person name="Sekiguchi Y."/>
        </authorList>
    </citation>
    <scope>NUCLEOTIDE SEQUENCE [LARGE SCALE GENOMIC DNA]</scope>
    <source>
        <strain evidence="6">NM7</strain>
    </source>
</reference>
<gene>
    <name evidence="5" type="ORF">PJIAN_1133</name>
</gene>
<dbReference type="Pfam" id="PF10438">
    <property type="entry name" value="Cyc-maltodext_C"/>
    <property type="match status" value="1"/>
</dbReference>
<dbReference type="InterPro" id="IPR017853">
    <property type="entry name" value="GH"/>
</dbReference>
<name>A0A170Y6B1_9BACT</name>
<evidence type="ECO:0000313" key="5">
    <source>
        <dbReference type="EMBL" id="GAT61553.1"/>
    </source>
</evidence>
<dbReference type="InterPro" id="IPR013783">
    <property type="entry name" value="Ig-like_fold"/>
</dbReference>
<evidence type="ECO:0000256" key="1">
    <source>
        <dbReference type="ARBA" id="ARBA00022801"/>
    </source>
</evidence>
<dbReference type="GO" id="GO:0005975">
    <property type="term" value="P:carbohydrate metabolic process"/>
    <property type="evidence" value="ECO:0007669"/>
    <property type="project" value="InterPro"/>
</dbReference>
<dbReference type="OrthoDB" id="9805159at2"/>
<dbReference type="RefSeq" id="WP_068701111.1">
    <property type="nucleotide sequence ID" value="NZ_BDCR01000001.1"/>
</dbReference>
<dbReference type="STRING" id="681398.PJIAN_1133"/>
<dbReference type="InterPro" id="IPR015171">
    <property type="entry name" value="Cyc-maltodext_N"/>
</dbReference>
<keyword evidence="3" id="KW-0732">Signal</keyword>
<dbReference type="GO" id="GO:0016798">
    <property type="term" value="F:hydrolase activity, acting on glycosyl bonds"/>
    <property type="evidence" value="ECO:0007669"/>
    <property type="project" value="UniProtKB-KW"/>
</dbReference>
<dbReference type="InterPro" id="IPR014756">
    <property type="entry name" value="Ig_E-set"/>
</dbReference>
<dbReference type="PANTHER" id="PTHR10357:SF210">
    <property type="entry name" value="MALTODEXTRIN GLUCOSIDASE"/>
    <property type="match status" value="1"/>
</dbReference>
<dbReference type="Gene3D" id="3.20.20.80">
    <property type="entry name" value="Glycosidases"/>
    <property type="match status" value="1"/>
</dbReference>
<evidence type="ECO:0000256" key="3">
    <source>
        <dbReference type="SAM" id="SignalP"/>
    </source>
</evidence>
<dbReference type="SMART" id="SM00642">
    <property type="entry name" value="Aamy"/>
    <property type="match status" value="1"/>
</dbReference>
<dbReference type="PANTHER" id="PTHR10357">
    <property type="entry name" value="ALPHA-AMYLASE FAMILY MEMBER"/>
    <property type="match status" value="1"/>
</dbReference>
<dbReference type="Gene3D" id="2.60.40.1180">
    <property type="entry name" value="Golgi alpha-mannosidase II"/>
    <property type="match status" value="1"/>
</dbReference>
<protein>
    <submittedName>
        <fullName evidence="5">Glycosidase</fullName>
    </submittedName>
</protein>
<proteinExistence type="predicted"/>
<dbReference type="SUPFAM" id="SSF51445">
    <property type="entry name" value="(Trans)glycosidases"/>
    <property type="match status" value="1"/>
</dbReference>
<evidence type="ECO:0000256" key="2">
    <source>
        <dbReference type="ARBA" id="ARBA00023295"/>
    </source>
</evidence>
<feature type="signal peptide" evidence="3">
    <location>
        <begin position="1"/>
        <end position="20"/>
    </location>
</feature>
<dbReference type="CDD" id="cd11340">
    <property type="entry name" value="AmyAc_bac_CMD_like_3"/>
    <property type="match status" value="1"/>
</dbReference>
<dbReference type="Gene3D" id="2.60.40.10">
    <property type="entry name" value="Immunoglobulins"/>
    <property type="match status" value="1"/>
</dbReference>
<keyword evidence="1" id="KW-0378">Hydrolase</keyword>
<dbReference type="Pfam" id="PF09087">
    <property type="entry name" value="Cyc-maltodext_N"/>
    <property type="match status" value="1"/>
</dbReference>
<feature type="chain" id="PRO_5007904781" evidence="3">
    <location>
        <begin position="21"/>
        <end position="616"/>
    </location>
</feature>
<dbReference type="InterPro" id="IPR006047">
    <property type="entry name" value="GH13_cat_dom"/>
</dbReference>